<evidence type="ECO:0000313" key="1">
    <source>
        <dbReference type="EMBL" id="QLM98271.1"/>
    </source>
</evidence>
<dbReference type="EMBL" id="CP055675">
    <property type="protein sequence ID" value="QLM98271.1"/>
    <property type="molecule type" value="Genomic_DNA"/>
</dbReference>
<gene>
    <name evidence="1" type="ORF">HVY52_11165</name>
</gene>
<accession>A0A7W3ER15</accession>
<dbReference type="Proteomes" id="UP000510927">
    <property type="component" value="Chromosome"/>
</dbReference>
<evidence type="ECO:0000313" key="2">
    <source>
        <dbReference type="Proteomes" id="UP000510927"/>
    </source>
</evidence>
<organism evidence="1 2">
    <name type="scientific">Escherichia fergusonii</name>
    <dbReference type="NCBI Taxonomy" id="564"/>
    <lineage>
        <taxon>Bacteria</taxon>
        <taxon>Pseudomonadati</taxon>
        <taxon>Pseudomonadota</taxon>
        <taxon>Gammaproteobacteria</taxon>
        <taxon>Enterobacterales</taxon>
        <taxon>Enterobacteriaceae</taxon>
        <taxon>Escherichia</taxon>
    </lineage>
</organism>
<name>A0A7W3ER15_ESCFE</name>
<sequence length="72" mass="8315">MHRSEQIARKKYPDAIAKVLENLGSTTTGKAEAIEAKRIRTLRNQGHELPLNRENRKEYRANSCPKRLKNTL</sequence>
<protein>
    <submittedName>
        <fullName evidence="1">Uncharacterized protein</fullName>
    </submittedName>
</protein>
<reference evidence="1 2" key="1">
    <citation type="submission" date="2020-06" db="EMBL/GenBank/DDBJ databases">
        <title>REHAB project genomes.</title>
        <authorList>
            <person name="Shaw L.P."/>
        </authorList>
    </citation>
    <scope>NUCLEOTIDE SEQUENCE [LARGE SCALE GENOMIC DNA]</scope>
    <source>
        <strain evidence="1 2">RHB28-C13</strain>
    </source>
</reference>
<dbReference type="AlphaFoldDB" id="A0A7W3ER15"/>
<proteinExistence type="predicted"/>
<dbReference type="RefSeq" id="WP_181142143.1">
    <property type="nucleotide sequence ID" value="NZ_CP055675.1"/>
</dbReference>